<feature type="transmembrane region" description="Helical" evidence="1">
    <location>
        <begin position="358"/>
        <end position="378"/>
    </location>
</feature>
<evidence type="ECO:0000313" key="3">
    <source>
        <dbReference type="Proteomes" id="UP000724686"/>
    </source>
</evidence>
<feature type="transmembrane region" description="Helical" evidence="1">
    <location>
        <begin position="55"/>
        <end position="75"/>
    </location>
</feature>
<feature type="transmembrane region" description="Helical" evidence="1">
    <location>
        <begin position="398"/>
        <end position="417"/>
    </location>
</feature>
<organism evidence="2 3">
    <name type="scientific">Leptospira ainlahdjerensis</name>
    <dbReference type="NCBI Taxonomy" id="2810033"/>
    <lineage>
        <taxon>Bacteria</taxon>
        <taxon>Pseudomonadati</taxon>
        <taxon>Spirochaetota</taxon>
        <taxon>Spirochaetia</taxon>
        <taxon>Leptospirales</taxon>
        <taxon>Leptospiraceae</taxon>
        <taxon>Leptospira</taxon>
    </lineage>
</organism>
<feature type="transmembrane region" description="Helical" evidence="1">
    <location>
        <begin position="423"/>
        <end position="442"/>
    </location>
</feature>
<evidence type="ECO:0000256" key="1">
    <source>
        <dbReference type="SAM" id="Phobius"/>
    </source>
</evidence>
<feature type="transmembrane region" description="Helical" evidence="1">
    <location>
        <begin position="25"/>
        <end position="43"/>
    </location>
</feature>
<feature type="transmembrane region" description="Helical" evidence="1">
    <location>
        <begin position="116"/>
        <end position="133"/>
    </location>
</feature>
<name>A0ABS2UAE6_9LEPT</name>
<feature type="transmembrane region" description="Helical" evidence="1">
    <location>
        <begin position="265"/>
        <end position="282"/>
    </location>
</feature>
<dbReference type="EMBL" id="JAFFPU010000033">
    <property type="protein sequence ID" value="MBM9577345.1"/>
    <property type="molecule type" value="Genomic_DNA"/>
</dbReference>
<keyword evidence="3" id="KW-1185">Reference proteome</keyword>
<keyword evidence="1" id="KW-0812">Transmembrane</keyword>
<feature type="transmembrane region" description="Helical" evidence="1">
    <location>
        <begin position="87"/>
        <end position="104"/>
    </location>
</feature>
<keyword evidence="1" id="KW-0472">Membrane</keyword>
<reference evidence="2 3" key="1">
    <citation type="submission" date="2021-02" db="EMBL/GenBank/DDBJ databases">
        <title>Leptospira ainlahdjerensis sp. nov., Leptospira ainazelensis sp. nov., Leptospira abararensis sp. nov. and Leptospira chreensis sp. nov., four new species isolated from water sources in Algeria.</title>
        <authorList>
            <person name="Amara Korba A."/>
            <person name="Kainiu M."/>
            <person name="Vincent A.T."/>
            <person name="Mariet J.-F."/>
            <person name="Veyrier F.J."/>
            <person name="Goarant C."/>
            <person name="Picardeau M."/>
        </authorList>
    </citation>
    <scope>NUCLEOTIDE SEQUENCE [LARGE SCALE GENOMIC DNA]</scope>
    <source>
        <strain evidence="2 3">201903070</strain>
    </source>
</reference>
<sequence>MKTLWFLCIVFFCFSFPIQVLVMSDLPALIPYLILFSIYLIKLTRVEQSSLPKSFGAVSKVVHLYALLVLFHFVWQVGSGVVEPREGFRASFLFLAPVVAYKIFQKNISTAEIKIILVAIVFSGFLSGTFFVYDSISKLAFRRITDYSILASNYVTQKHKLDFGDDGYHDPSGRDLPNNRSFGLLETHSVSSTWVAFAAFASLSLMSKRKKFLRFCVIMLSSLMILIGLNFTSIISFGLVLFLLEFKMISLFFGKISKREFKRILSYFLIACCFLLFLLSVFPERFILFFEKNITFQLSLIFSGAGEKKVTFIQSIVVDGSQKIWESLTQFPFLLLFGEGFSTFGALKGGDYGFIETFLRFGIPFFVVLIFVILKISWNVYLFEKKERFFWGGADFRFLKFSSFVLLFLLLMDLHYSTWHLKSVLPIVFIALGLYSRFFLLLRKRSTL</sequence>
<evidence type="ECO:0008006" key="4">
    <source>
        <dbReference type="Google" id="ProtNLM"/>
    </source>
</evidence>
<gene>
    <name evidence="2" type="ORF">JWG45_09290</name>
</gene>
<evidence type="ECO:0000313" key="2">
    <source>
        <dbReference type="EMBL" id="MBM9577345.1"/>
    </source>
</evidence>
<keyword evidence="1" id="KW-1133">Transmembrane helix</keyword>
<accession>A0ABS2UAE6</accession>
<protein>
    <recommendedName>
        <fullName evidence="4">O-antigen ligase domain-containing protein</fullName>
    </recommendedName>
</protein>
<comment type="caution">
    <text evidence="2">The sequence shown here is derived from an EMBL/GenBank/DDBJ whole genome shotgun (WGS) entry which is preliminary data.</text>
</comment>
<proteinExistence type="predicted"/>
<dbReference type="Proteomes" id="UP000724686">
    <property type="component" value="Unassembled WGS sequence"/>
</dbReference>